<dbReference type="EMBL" id="FYEK01000028">
    <property type="protein sequence ID" value="SNB66529.1"/>
    <property type="molecule type" value="Genomic_DNA"/>
</dbReference>
<sequence>MLRLPALATLRAGRILLWGVAPPFSSEALRGILLRRGEEILAPGPVEVAFAFPEWTQPRRVIPHQVRMERGGVIRAPWVTLWLVRFGYEEPRAELAGMTPEGERVELLVRDLDLDAVEAYVAAPTWQRCAGGVWVEAGPALQIRPDPEADWAAAWLERMLPPPVARALEGLRQEAVRRGMPWPVLYRARESRFDGESRRQIEEMILLARALRRHRLTLPQLEALAEAPLDL</sequence>
<dbReference type="InParanoid" id="A0A212R3C0"/>
<dbReference type="AlphaFoldDB" id="A0A212R3C0"/>
<proteinExistence type="predicted"/>
<evidence type="ECO:0000313" key="2">
    <source>
        <dbReference type="Proteomes" id="UP000197025"/>
    </source>
</evidence>
<dbReference type="Proteomes" id="UP000197025">
    <property type="component" value="Unassembled WGS sequence"/>
</dbReference>
<dbReference type="RefSeq" id="WP_088571390.1">
    <property type="nucleotide sequence ID" value="NZ_FYEK01000028.1"/>
</dbReference>
<protein>
    <submittedName>
        <fullName evidence="1">Uncharacterized protein</fullName>
    </submittedName>
</protein>
<organism evidence="1 2">
    <name type="scientific">Thermoflexus hugenholtzii JAD2</name>
    <dbReference type="NCBI Taxonomy" id="877466"/>
    <lineage>
        <taxon>Bacteria</taxon>
        <taxon>Bacillati</taxon>
        <taxon>Chloroflexota</taxon>
        <taxon>Thermoflexia</taxon>
        <taxon>Thermoflexales</taxon>
        <taxon>Thermoflexaceae</taxon>
        <taxon>Thermoflexus</taxon>
    </lineage>
</organism>
<reference evidence="2" key="1">
    <citation type="submission" date="2017-06" db="EMBL/GenBank/DDBJ databases">
        <authorList>
            <person name="Varghese N."/>
            <person name="Submissions S."/>
        </authorList>
    </citation>
    <scope>NUCLEOTIDE SEQUENCE [LARGE SCALE GENOMIC DNA]</scope>
    <source>
        <strain evidence="2">JAD2</strain>
    </source>
</reference>
<evidence type="ECO:0000313" key="1">
    <source>
        <dbReference type="EMBL" id="SNB66529.1"/>
    </source>
</evidence>
<gene>
    <name evidence="1" type="ORF">SAMN02746019_00001400</name>
</gene>
<keyword evidence="2" id="KW-1185">Reference proteome</keyword>
<name>A0A212R3C0_9CHLR</name>
<accession>A0A212R3C0</accession>